<keyword evidence="3" id="KW-1185">Reference proteome</keyword>
<dbReference type="EMBL" id="VANR01000002">
    <property type="protein sequence ID" value="TMM31233.1"/>
    <property type="molecule type" value="Genomic_DNA"/>
</dbReference>
<evidence type="ECO:0000256" key="1">
    <source>
        <dbReference type="SAM" id="SignalP"/>
    </source>
</evidence>
<dbReference type="InterPro" id="IPR025347">
    <property type="entry name" value="DUF4251"/>
</dbReference>
<dbReference type="Proteomes" id="UP000307140">
    <property type="component" value="Unassembled WGS sequence"/>
</dbReference>
<feature type="signal peptide" evidence="1">
    <location>
        <begin position="1"/>
        <end position="22"/>
    </location>
</feature>
<dbReference type="PROSITE" id="PS51257">
    <property type="entry name" value="PROKAR_LIPOPROTEIN"/>
    <property type="match status" value="1"/>
</dbReference>
<dbReference type="AlphaFoldDB" id="A0A5S3N7F7"/>
<reference evidence="2 3" key="1">
    <citation type="submission" date="2019-05" db="EMBL/GenBank/DDBJ databases">
        <title>Polaribacter aestuariivivens sp. nov., isolated from a tidal flat.</title>
        <authorList>
            <person name="Yoon J.-H."/>
        </authorList>
    </citation>
    <scope>NUCLEOTIDE SEQUENCE [LARGE SCALE GENOMIC DNA]</scope>
    <source>
        <strain evidence="2 3">DBTF-3</strain>
    </source>
</reference>
<dbReference type="OrthoDB" id="1448121at2"/>
<proteinExistence type="predicted"/>
<evidence type="ECO:0000313" key="2">
    <source>
        <dbReference type="EMBL" id="TMM31233.1"/>
    </source>
</evidence>
<feature type="chain" id="PRO_5024384270" evidence="1">
    <location>
        <begin position="23"/>
        <end position="180"/>
    </location>
</feature>
<protein>
    <submittedName>
        <fullName evidence="2">DUF4251 domain-containing protein</fullName>
    </submittedName>
</protein>
<evidence type="ECO:0000313" key="3">
    <source>
        <dbReference type="Proteomes" id="UP000307140"/>
    </source>
</evidence>
<accession>A0A5S3N7F7</accession>
<sequence length="180" mass="20260">MRIIVLSFLVLFISCGISKNTATPAEINYLKKVVTNKAIEANFDWASPLGLNNNVQGIENLLPPGSTSSNISLIGNPNFFIIKNDSISMDLPYYGRQQLSAGYGTDLGVEFDGKPKTEKKYYHEKKAAYIFEYTLYAKKESYDVTLTLFANKKSTLDVNSSHRTNITYNGNWKEYKATKE</sequence>
<dbReference type="Pfam" id="PF14059">
    <property type="entry name" value="DUF4251"/>
    <property type="match status" value="1"/>
</dbReference>
<name>A0A5S3N7F7_9FLAO</name>
<dbReference type="RefSeq" id="WP_138534961.1">
    <property type="nucleotide sequence ID" value="NZ_VANR01000002.1"/>
</dbReference>
<keyword evidence="1" id="KW-0732">Signal</keyword>
<dbReference type="Gene3D" id="2.40.128.410">
    <property type="match status" value="1"/>
</dbReference>
<organism evidence="2 3">
    <name type="scientific">Polaribacter aestuariivivens</name>
    <dbReference type="NCBI Taxonomy" id="2304626"/>
    <lineage>
        <taxon>Bacteria</taxon>
        <taxon>Pseudomonadati</taxon>
        <taxon>Bacteroidota</taxon>
        <taxon>Flavobacteriia</taxon>
        <taxon>Flavobacteriales</taxon>
        <taxon>Flavobacteriaceae</taxon>
    </lineage>
</organism>
<gene>
    <name evidence="2" type="ORF">FDT66_04490</name>
</gene>
<comment type="caution">
    <text evidence="2">The sequence shown here is derived from an EMBL/GenBank/DDBJ whole genome shotgun (WGS) entry which is preliminary data.</text>
</comment>